<reference evidence="4" key="1">
    <citation type="submission" date="2025-08" db="UniProtKB">
        <authorList>
            <consortium name="RefSeq"/>
        </authorList>
    </citation>
    <scope>IDENTIFICATION</scope>
</reference>
<name>A0ABM3LQQ2_BICAN</name>
<evidence type="ECO:0000256" key="1">
    <source>
        <dbReference type="SAM" id="MobiDB-lite"/>
    </source>
</evidence>
<gene>
    <name evidence="4" type="primary">LOC128198726</name>
</gene>
<evidence type="ECO:0000256" key="2">
    <source>
        <dbReference type="SAM" id="SignalP"/>
    </source>
</evidence>
<dbReference type="Proteomes" id="UP001652582">
    <property type="component" value="Chromosome 14"/>
</dbReference>
<dbReference type="GeneID" id="128198726"/>
<evidence type="ECO:0000313" key="3">
    <source>
        <dbReference type="Proteomes" id="UP001652582"/>
    </source>
</evidence>
<feature type="chain" id="PRO_5045511298" evidence="2">
    <location>
        <begin position="24"/>
        <end position="699"/>
    </location>
</feature>
<accession>A0ABM3LQQ2</accession>
<sequence>MLTYTMWLSFLLVCIFSLTFTKGQLDTYEVQQINVTPLHDAIIFNDIADIISDFENDISTQVNKNMFSDSESDEDIDELLSEYQHYLDKAHKQRMNYIEKSKVKNKVPLVHHEKYTKMKGSTRNKYDFSNDYYNKIKTLSDPLKLFMPDNSKRNQDNKSELTDRSLAFKGTLLNLIPTIPNLSNKNINKPISSCYCKENEIPCKCSCKQCFILTNSLPYNQNIMKENFPKSSKIIHENKMHNFNDDKINLRIKIDVKLPKILSEFLHKYQNHDEEGILYKEFTSPINLPLEHFNFPFPIGLIRHKKMYDKYDNNAMQKFTIHKKKKSHLSNNSKNHTGKKIITFSDNNNKDQPTEYNISNLITKNSSVDSNNSEFYKSISHTNKPLSIYKVKTQNVSYNSPTEIPFNQTIYLTVNITKNNNEKDTNDSLKIENSIETDFDDKRNKTSVKPLRLKREVLEKNITTVTQISTKIPAINVTPLVENYKKEAKKFNKTTVEEDELLYWPIQSKNVTFVKSKNITAVIVERETKKAKLNITDNKMRNNRTSVLEHAIFGDVNWDDIDTIAPVFMSFVGKYINGILTFCSQSVCHSMKCSEKTCIHRICTPSNRFNSKGHCTGNKETDSVAAMESIMDLPSNIGFEIVNILEDKMIGKIYGKATLCIMSKCTTFVTSKKKFLRSKCTNKDLSLGHCRIEKNVNVT</sequence>
<protein>
    <submittedName>
        <fullName evidence="4">Myb-like protein F</fullName>
    </submittedName>
</protein>
<evidence type="ECO:0000313" key="4">
    <source>
        <dbReference type="RefSeq" id="XP_052741386.1"/>
    </source>
</evidence>
<keyword evidence="3" id="KW-1185">Reference proteome</keyword>
<keyword evidence="2" id="KW-0732">Signal</keyword>
<proteinExistence type="predicted"/>
<feature type="signal peptide" evidence="2">
    <location>
        <begin position="1"/>
        <end position="23"/>
    </location>
</feature>
<feature type="region of interest" description="Disordered" evidence="1">
    <location>
        <begin position="323"/>
        <end position="348"/>
    </location>
</feature>
<dbReference type="RefSeq" id="XP_052741386.1">
    <property type="nucleotide sequence ID" value="XM_052885426.1"/>
</dbReference>
<organism evidence="3 4">
    <name type="scientific">Bicyclus anynana</name>
    <name type="common">Squinting bush brown butterfly</name>
    <dbReference type="NCBI Taxonomy" id="110368"/>
    <lineage>
        <taxon>Eukaryota</taxon>
        <taxon>Metazoa</taxon>
        <taxon>Ecdysozoa</taxon>
        <taxon>Arthropoda</taxon>
        <taxon>Hexapoda</taxon>
        <taxon>Insecta</taxon>
        <taxon>Pterygota</taxon>
        <taxon>Neoptera</taxon>
        <taxon>Endopterygota</taxon>
        <taxon>Lepidoptera</taxon>
        <taxon>Glossata</taxon>
        <taxon>Ditrysia</taxon>
        <taxon>Papilionoidea</taxon>
        <taxon>Nymphalidae</taxon>
        <taxon>Satyrinae</taxon>
        <taxon>Satyrini</taxon>
        <taxon>Mycalesina</taxon>
        <taxon>Bicyclus</taxon>
    </lineage>
</organism>